<dbReference type="PANTHER" id="PTHR34837:SF1">
    <property type="entry name" value="LOW PROTEIN: ZINC FINGER CCCH DOMAIN PROTEIN"/>
    <property type="match status" value="1"/>
</dbReference>
<feature type="compositionally biased region" description="Polar residues" evidence="1">
    <location>
        <begin position="665"/>
        <end position="685"/>
    </location>
</feature>
<dbReference type="PANTHER" id="PTHR34837">
    <property type="entry name" value="OS05G0595500 PROTEIN"/>
    <property type="match status" value="1"/>
</dbReference>
<gene>
    <name evidence="2" type="ORF">M0R45_038270</name>
</gene>
<name>A0AAW1W324_RUBAR</name>
<evidence type="ECO:0000256" key="1">
    <source>
        <dbReference type="SAM" id="MobiDB-lite"/>
    </source>
</evidence>
<dbReference type="Proteomes" id="UP001457282">
    <property type="component" value="Unassembled WGS sequence"/>
</dbReference>
<protein>
    <submittedName>
        <fullName evidence="2">Uncharacterized protein</fullName>
    </submittedName>
</protein>
<feature type="compositionally biased region" description="Basic and acidic residues" evidence="1">
    <location>
        <begin position="177"/>
        <end position="212"/>
    </location>
</feature>
<feature type="compositionally biased region" description="Basic and acidic residues" evidence="1">
    <location>
        <begin position="564"/>
        <end position="582"/>
    </location>
</feature>
<feature type="compositionally biased region" description="Basic and acidic residues" evidence="1">
    <location>
        <begin position="98"/>
        <end position="109"/>
    </location>
</feature>
<proteinExistence type="predicted"/>
<feature type="compositionally biased region" description="Basic residues" evidence="1">
    <location>
        <begin position="1"/>
        <end position="12"/>
    </location>
</feature>
<feature type="compositionally biased region" description="Basic and acidic residues" evidence="1">
    <location>
        <begin position="237"/>
        <end position="258"/>
    </location>
</feature>
<accession>A0AAW1W324</accession>
<feature type="region of interest" description="Disordered" evidence="1">
    <location>
        <begin position="1217"/>
        <end position="1238"/>
    </location>
</feature>
<feature type="compositionally biased region" description="Basic and acidic residues" evidence="1">
    <location>
        <begin position="13"/>
        <end position="62"/>
    </location>
</feature>
<feature type="compositionally biased region" description="Basic and acidic residues" evidence="1">
    <location>
        <begin position="146"/>
        <end position="170"/>
    </location>
</feature>
<feature type="compositionally biased region" description="Basic and acidic residues" evidence="1">
    <location>
        <begin position="526"/>
        <end position="547"/>
    </location>
</feature>
<dbReference type="AlphaFoldDB" id="A0AAW1W324"/>
<feature type="compositionally biased region" description="Basic and acidic residues" evidence="1">
    <location>
        <begin position="638"/>
        <end position="660"/>
    </location>
</feature>
<sequence>MTRSSRHKSSKHSSRDAREYSDSEKELSLKDRKSKEESGGVRVSKESGSSEKRKLDLKDGKDSYGGSGNGEYSEDLGSSKRRKEKVDDGASDRWNGGEYDHRGSGEGSKKSLKASGDSKSKKRDEIVEMYGEGGEVKKSTSSSGKGEGKHRDRDRDRDRDKDSSRKEGREGGGGGGVEREKEKEKDREREREKKSKDGRSERLVIGGDEQRLVAKQVNENTDLNGRKELESPEPENQIERRMRKRRDDSGDGDKHLDYVEDINGGRLSSRDDLGREGRQKDEKRKDERYREKFREDMDRDNKHRDDKQRDERSTKDHLSSKSEDKHLRDEKDIIDMQQKRSKLQDGERKGEHDRDRNRDRDSYHVRDRERYHDREREHGWDHGRDRDRDYDRDWDWDRERDGDRDREKNHDRERARDRDRDGDRDRDRDYDRDYDGSHLDDRSTRYKDSSRGKRRSPDDRDDSTDTKSRGVKARYSEIEKKSSSGDRVESDVNKGRSQSRQAYADTILSSNKRRISPSSNSNAGIDEYRYANPEDLKYRDSMAEQRSKAIPPRDVSGLSVVSERGSKYRSMEKPSKMDDGHLGEPANEKPSGSKASPMALMERSPSSSSIDRRYMNRTAFRRSTDIEETGRRSSASMDNRDFSNTEDRQSRDLPLEKPFVDDSSPADSSAHNRTSQNNFSSSFAPHSNFRAGVESPSFAGSVEEDGRVNSSARYRRSSDPNLVRGPWRGVPNWPSPVPNGFIPFPHGAPHGGFQGMLPQFSAPPIFGVRPSMDINHYAIPYQIPDDRFSNHLRPLGSQNIMEGLGPSHMHPWDGSTGAFRDDSNMYGAEWDQNRHPMNARGWDPSAEPWKLHNNDVKRELPSPSPRNDYPVQILADDAVAGQVGQMSHHEDNLDLGVHAKTAETRSTVASPMKEPMLIIHEKSPDGSKSPINNIPSLTHYYLSKLDISAELAHTELYSQCMSILDTEGTATVDEDPTMHTILKGATAGLKSSKTLLSSSLFPPLKDSVFQKAMDLYKKQRMEARGMSFVAGGRLDVILASNQKNMEGKVCDVELVEHLVLKSDAEMVDAPVSSSDEKNVATVSSDSVEEKLKDLVSIPSHEMQNHICLGSPKLDKEVDDCSRGKPEEPQTFPNGVEMDSISSEQVKLEVDDADGFSLLDNKASHAATTTLPAVGYGVSKVKDDNSIYHAEEGVAVDEIRGPLVIPDGSPKACEALMSGSNESDSVILSRIHHSPESTH</sequence>
<feature type="region of interest" description="Disordered" evidence="1">
    <location>
        <begin position="1"/>
        <end position="725"/>
    </location>
</feature>
<keyword evidence="3" id="KW-1185">Reference proteome</keyword>
<organism evidence="2 3">
    <name type="scientific">Rubus argutus</name>
    <name type="common">Southern blackberry</name>
    <dbReference type="NCBI Taxonomy" id="59490"/>
    <lineage>
        <taxon>Eukaryota</taxon>
        <taxon>Viridiplantae</taxon>
        <taxon>Streptophyta</taxon>
        <taxon>Embryophyta</taxon>
        <taxon>Tracheophyta</taxon>
        <taxon>Spermatophyta</taxon>
        <taxon>Magnoliopsida</taxon>
        <taxon>eudicotyledons</taxon>
        <taxon>Gunneridae</taxon>
        <taxon>Pentapetalae</taxon>
        <taxon>rosids</taxon>
        <taxon>fabids</taxon>
        <taxon>Rosales</taxon>
        <taxon>Rosaceae</taxon>
        <taxon>Rosoideae</taxon>
        <taxon>Rosoideae incertae sedis</taxon>
        <taxon>Rubus</taxon>
    </lineage>
</organism>
<feature type="compositionally biased region" description="Basic and acidic residues" evidence="1">
    <location>
        <begin position="622"/>
        <end position="631"/>
    </location>
</feature>
<reference evidence="2 3" key="1">
    <citation type="journal article" date="2023" name="G3 (Bethesda)">
        <title>A chromosome-length genome assembly and annotation of blackberry (Rubus argutus, cv. 'Hillquist').</title>
        <authorList>
            <person name="Bruna T."/>
            <person name="Aryal R."/>
            <person name="Dudchenko O."/>
            <person name="Sargent D.J."/>
            <person name="Mead D."/>
            <person name="Buti M."/>
            <person name="Cavallini A."/>
            <person name="Hytonen T."/>
            <person name="Andres J."/>
            <person name="Pham M."/>
            <person name="Weisz D."/>
            <person name="Mascagni F."/>
            <person name="Usai G."/>
            <person name="Natali L."/>
            <person name="Bassil N."/>
            <person name="Fernandez G.E."/>
            <person name="Lomsadze A."/>
            <person name="Armour M."/>
            <person name="Olukolu B."/>
            <person name="Poorten T."/>
            <person name="Britton C."/>
            <person name="Davik J."/>
            <person name="Ashrafi H."/>
            <person name="Aiden E.L."/>
            <person name="Borodovsky M."/>
            <person name="Worthington M."/>
        </authorList>
    </citation>
    <scope>NUCLEOTIDE SEQUENCE [LARGE SCALE GENOMIC DNA]</scope>
    <source>
        <strain evidence="2">PI 553951</strain>
    </source>
</reference>
<comment type="caution">
    <text evidence="2">The sequence shown here is derived from an EMBL/GenBank/DDBJ whole genome shotgun (WGS) entry which is preliminary data.</text>
</comment>
<feature type="compositionally biased region" description="Basic and acidic residues" evidence="1">
    <location>
        <begin position="268"/>
        <end position="494"/>
    </location>
</feature>
<dbReference type="EMBL" id="JBEDUW010000007">
    <property type="protein sequence ID" value="KAK9914495.1"/>
    <property type="molecule type" value="Genomic_DNA"/>
</dbReference>
<evidence type="ECO:0000313" key="3">
    <source>
        <dbReference type="Proteomes" id="UP001457282"/>
    </source>
</evidence>
<evidence type="ECO:0000313" key="2">
    <source>
        <dbReference type="EMBL" id="KAK9914495.1"/>
    </source>
</evidence>
<feature type="compositionally biased region" description="Basic and acidic residues" evidence="1">
    <location>
        <begin position="116"/>
        <end position="126"/>
    </location>
</feature>